<dbReference type="OrthoDB" id="6070751at2759"/>
<dbReference type="InterPro" id="IPR036179">
    <property type="entry name" value="Ig-like_dom_sf"/>
</dbReference>
<dbReference type="Pfam" id="PF07679">
    <property type="entry name" value="I-set"/>
    <property type="match status" value="1"/>
</dbReference>
<proteinExistence type="predicted"/>
<reference evidence="3" key="1">
    <citation type="submission" date="2021-01" db="EMBL/GenBank/DDBJ databases">
        <title>Caligus Genome Assembly.</title>
        <authorList>
            <person name="Gallardo-Escarate C."/>
        </authorList>
    </citation>
    <scope>NUCLEOTIDE SEQUENCE [LARGE SCALE GENOMIC DNA]</scope>
</reference>
<dbReference type="PROSITE" id="PS50835">
    <property type="entry name" value="IG_LIKE"/>
    <property type="match status" value="1"/>
</dbReference>
<gene>
    <name evidence="2" type="ORF">FKW44_018145</name>
</gene>
<dbReference type="InterPro" id="IPR013783">
    <property type="entry name" value="Ig-like_fold"/>
</dbReference>
<dbReference type="SUPFAM" id="SSF48726">
    <property type="entry name" value="Immunoglobulin"/>
    <property type="match status" value="1"/>
</dbReference>
<dbReference type="EMBL" id="CP045901">
    <property type="protein sequence ID" value="QQP37758.1"/>
    <property type="molecule type" value="Genomic_DNA"/>
</dbReference>
<dbReference type="InterPro" id="IPR007110">
    <property type="entry name" value="Ig-like_dom"/>
</dbReference>
<dbReference type="InterPro" id="IPR013098">
    <property type="entry name" value="Ig_I-set"/>
</dbReference>
<accession>A0A7T8GTZ4</accession>
<protein>
    <submittedName>
        <fullName evidence="2">Muscle Mline assembly protein unc89like</fullName>
    </submittedName>
</protein>
<name>A0A7T8GTZ4_CALRO</name>
<dbReference type="Gene3D" id="2.60.40.10">
    <property type="entry name" value="Immunoglobulins"/>
    <property type="match status" value="1"/>
</dbReference>
<dbReference type="AlphaFoldDB" id="A0A7T8GTZ4"/>
<dbReference type="Proteomes" id="UP000595437">
    <property type="component" value="Chromosome 12"/>
</dbReference>
<sequence length="80" mass="9011">MDTMVDIVGKPKPPKVVKEIEPKEITIPGKKELRLNCKISGYPMPTIKWFRDGNEIKVRKGVLVSQDAPEEPHSSLRSAK</sequence>
<evidence type="ECO:0000313" key="2">
    <source>
        <dbReference type="EMBL" id="QQP37758.1"/>
    </source>
</evidence>
<keyword evidence="3" id="KW-1185">Reference proteome</keyword>
<evidence type="ECO:0000313" key="3">
    <source>
        <dbReference type="Proteomes" id="UP000595437"/>
    </source>
</evidence>
<feature type="domain" description="Ig-like" evidence="1">
    <location>
        <begin position="14"/>
        <end position="80"/>
    </location>
</feature>
<evidence type="ECO:0000259" key="1">
    <source>
        <dbReference type="PROSITE" id="PS50835"/>
    </source>
</evidence>
<organism evidence="2 3">
    <name type="scientific">Caligus rogercresseyi</name>
    <name type="common">Sea louse</name>
    <dbReference type="NCBI Taxonomy" id="217165"/>
    <lineage>
        <taxon>Eukaryota</taxon>
        <taxon>Metazoa</taxon>
        <taxon>Ecdysozoa</taxon>
        <taxon>Arthropoda</taxon>
        <taxon>Crustacea</taxon>
        <taxon>Multicrustacea</taxon>
        <taxon>Hexanauplia</taxon>
        <taxon>Copepoda</taxon>
        <taxon>Siphonostomatoida</taxon>
        <taxon>Caligidae</taxon>
        <taxon>Caligus</taxon>
    </lineage>
</organism>